<dbReference type="AlphaFoldDB" id="A0A285GPG5"/>
<accession>A0A285GPG5</accession>
<organism evidence="3 4">
    <name type="scientific">Orenia metallireducens</name>
    <dbReference type="NCBI Taxonomy" id="1413210"/>
    <lineage>
        <taxon>Bacteria</taxon>
        <taxon>Bacillati</taxon>
        <taxon>Bacillota</taxon>
        <taxon>Clostridia</taxon>
        <taxon>Halanaerobiales</taxon>
        <taxon>Halobacteroidaceae</taxon>
        <taxon>Orenia</taxon>
    </lineage>
</organism>
<dbReference type="RefSeq" id="WP_097017492.1">
    <property type="nucleotide sequence ID" value="NZ_OBDZ01000009.1"/>
</dbReference>
<keyword evidence="4" id="KW-1185">Reference proteome</keyword>
<evidence type="ECO:0000313" key="3">
    <source>
        <dbReference type="EMBL" id="SNY25193.1"/>
    </source>
</evidence>
<evidence type="ECO:0000259" key="2">
    <source>
        <dbReference type="Pfam" id="PF04773"/>
    </source>
</evidence>
<dbReference type="PANTHER" id="PTHR38731">
    <property type="entry name" value="LIPL45-RELATED LIPOPROTEIN-RELATED"/>
    <property type="match status" value="1"/>
</dbReference>
<dbReference type="Proteomes" id="UP000219573">
    <property type="component" value="Unassembled WGS sequence"/>
</dbReference>
<feature type="compositionally biased region" description="Basic and acidic residues" evidence="1">
    <location>
        <begin position="222"/>
        <end position="269"/>
    </location>
</feature>
<gene>
    <name evidence="3" type="ORF">SAMN06265827_10942</name>
</gene>
<proteinExistence type="predicted"/>
<dbReference type="InterPro" id="IPR006860">
    <property type="entry name" value="FecR"/>
</dbReference>
<feature type="domain" description="FecR protein" evidence="2">
    <location>
        <begin position="68"/>
        <end position="167"/>
    </location>
</feature>
<feature type="region of interest" description="Disordered" evidence="1">
    <location>
        <begin position="222"/>
        <end position="284"/>
    </location>
</feature>
<dbReference type="PANTHER" id="PTHR38731:SF1">
    <property type="entry name" value="FECR PROTEIN DOMAIN-CONTAINING PROTEIN"/>
    <property type="match status" value="1"/>
</dbReference>
<dbReference type="Pfam" id="PF04773">
    <property type="entry name" value="FecR"/>
    <property type="match status" value="1"/>
</dbReference>
<protein>
    <submittedName>
        <fullName evidence="3">FecR family protein</fullName>
    </submittedName>
</protein>
<sequence>MERSFRVISYALLFIILVSTLFSLEGSANNNLRLRKIKGEVYYKKTFLIFSSDWRKVDSIADVEVGDLIKTLEGSKAELIFGEDARVLVKSNSKLKIVKNRGGKVDYKKVKLSIGEIIVKFINEGIKKKEFEVDTPSAVAGVRGTLFSVKVGKDKEVEVAVRKGRVEVGNSAGEVMVVAGELAQVKSKRVKAKLNKLGSKEQSKWDEEKKWLEKINKWSKEVKAKEQKEIKEKAQDKVTDKSNYENKSKNQGNNKEKDKNKDKGKDKSRGRSRGKSKSGGRKDR</sequence>
<feature type="compositionally biased region" description="Basic residues" evidence="1">
    <location>
        <begin position="270"/>
        <end position="284"/>
    </location>
</feature>
<evidence type="ECO:0000256" key="1">
    <source>
        <dbReference type="SAM" id="MobiDB-lite"/>
    </source>
</evidence>
<evidence type="ECO:0000313" key="4">
    <source>
        <dbReference type="Proteomes" id="UP000219573"/>
    </source>
</evidence>
<dbReference type="OrthoDB" id="2888245at2"/>
<dbReference type="EMBL" id="OBDZ01000009">
    <property type="protein sequence ID" value="SNY25193.1"/>
    <property type="molecule type" value="Genomic_DNA"/>
</dbReference>
<dbReference type="Gene3D" id="2.60.120.1440">
    <property type="match status" value="1"/>
</dbReference>
<name>A0A285GPG5_9FIRM</name>
<reference evidence="4" key="1">
    <citation type="submission" date="2017-09" db="EMBL/GenBank/DDBJ databases">
        <authorList>
            <person name="Varghese N."/>
            <person name="Submissions S."/>
        </authorList>
    </citation>
    <scope>NUCLEOTIDE SEQUENCE [LARGE SCALE GENOMIC DNA]</scope>
    <source>
        <strain evidence="4">MSL47</strain>
    </source>
</reference>